<dbReference type="SMART" id="SM00955">
    <property type="entry name" value="RNB"/>
    <property type="match status" value="1"/>
</dbReference>
<keyword evidence="7 8" id="KW-0694">RNA-binding</keyword>
<dbReference type="Pfam" id="PF00773">
    <property type="entry name" value="RNB"/>
    <property type="match status" value="1"/>
</dbReference>
<comment type="function">
    <text evidence="8">3'-5' exoribonuclease that releases 5'-nucleoside monophosphates and is involved in maturation of structured RNAs.</text>
</comment>
<evidence type="ECO:0000313" key="12">
    <source>
        <dbReference type="Proteomes" id="UP001596289"/>
    </source>
</evidence>
<evidence type="ECO:0000256" key="6">
    <source>
        <dbReference type="ARBA" id="ARBA00022839"/>
    </source>
</evidence>
<dbReference type="InterPro" id="IPR001900">
    <property type="entry name" value="RNase_II/R"/>
</dbReference>
<evidence type="ECO:0000256" key="8">
    <source>
        <dbReference type="HAMAP-Rule" id="MF_01895"/>
    </source>
</evidence>
<sequence length="851" mass="94894">MKNAEVFQAEVLNFLTEHANHYFTAEELNQQLDLHNAAAFKLLVQTLTQLEQDKKIKLNGSGHFGVPAEPQKVSGVFHANDRGFGFISYDPELPDVYVSADNTAFALNGDEVEAEVIKAAVPNSGKGPEGKIINIITRNFTTVVGEFTGFPPSQIASSSQYGYVSLTQRSLQDVPVFITDDGVQPQDGDMVVVDITKFPSEENPKSMLGVAKQDLGNKNAPGVDILSIVYRHGIPTEFPTEVMQEANEIPSEVQPAEKKGRRDLTDQNFVTIDGETSKDFDDAVVVWKMDNGNYHLGVSIADVAHYVTPGTALNAEAFERGTSTYLTDRVLPMLPERLSNGICSLNPQVERLTMTCEMEIDGKGKIVKHEIFPAIIKSAARMTYKAVNQILDDNDAEVRAEYAELVPMFEQMGTLHKILFQMRHDRGAIDFDRPEAKIIVDSEGHPTDIVVSERGTSERMIESFMLAANETVAEHYSRLHVPFVYRVHETPDSEKMRAFYEFINNIGVVAKGDSQNIKPRMLQAVLSKVKGQPVEPVIQIMMLRSMKQAKYADQQLGHFGIAASYYTHFTSPIRRYPDLMVHRLIHWYEENGTDEEAQDQYRDQLADIAKHSSEMERRSIDAERDTDDLKKSEYMLPHVGEEFDAVVSSVTKFGLFIELPNTVEGLVHISTMGDDYYNFVESYMAMVGEHTKKTYRVGQPVKVTLTDIDMDQSQINFKLMPDENTPTSDLGDLVERPKPQRNFQRRNGGNNRRPGGNGQNRNGGSNSRGGYRGNRNGQSSNRSGASNSGNRNHPSSSNNGNRSSSSNSSNHTSSSNSGNRSSSSNRNNHSSSNHSNHPFTIRNSQSHDNHK</sequence>
<evidence type="ECO:0000256" key="1">
    <source>
        <dbReference type="ARBA" id="ARBA00001849"/>
    </source>
</evidence>
<feature type="compositionally biased region" description="Low complexity" evidence="9">
    <location>
        <begin position="773"/>
        <end position="836"/>
    </location>
</feature>
<dbReference type="EC" id="3.1.13.1" evidence="8"/>
<keyword evidence="5 8" id="KW-0378">Hydrolase</keyword>
<dbReference type="NCBIfam" id="TIGR00358">
    <property type="entry name" value="3_prime_RNase"/>
    <property type="match status" value="1"/>
</dbReference>
<dbReference type="GO" id="GO:0008859">
    <property type="term" value="F:exoribonuclease II activity"/>
    <property type="evidence" value="ECO:0007669"/>
    <property type="project" value="UniProtKB-EC"/>
</dbReference>
<organism evidence="11 12">
    <name type="scientific">Loigolactobacillus jiayinensis</name>
    <dbReference type="NCBI Taxonomy" id="2486016"/>
    <lineage>
        <taxon>Bacteria</taxon>
        <taxon>Bacillati</taxon>
        <taxon>Bacillota</taxon>
        <taxon>Bacilli</taxon>
        <taxon>Lactobacillales</taxon>
        <taxon>Lactobacillaceae</taxon>
        <taxon>Loigolactobacillus</taxon>
    </lineage>
</organism>
<evidence type="ECO:0000256" key="7">
    <source>
        <dbReference type="ARBA" id="ARBA00022884"/>
    </source>
</evidence>
<dbReference type="EMBL" id="JBHSSL010000028">
    <property type="protein sequence ID" value="MFC6170033.1"/>
    <property type="molecule type" value="Genomic_DNA"/>
</dbReference>
<evidence type="ECO:0000259" key="10">
    <source>
        <dbReference type="PROSITE" id="PS50126"/>
    </source>
</evidence>
<dbReference type="SMART" id="SM00316">
    <property type="entry name" value="S1"/>
    <property type="match status" value="1"/>
</dbReference>
<keyword evidence="12" id="KW-1185">Reference proteome</keyword>
<dbReference type="Pfam" id="PF08206">
    <property type="entry name" value="OB_RNB"/>
    <property type="match status" value="1"/>
</dbReference>
<dbReference type="Gene3D" id="2.40.50.140">
    <property type="entry name" value="Nucleic acid-binding proteins"/>
    <property type="match status" value="2"/>
</dbReference>
<dbReference type="RefSeq" id="WP_125552035.1">
    <property type="nucleotide sequence ID" value="NZ_JBHSSL010000028.1"/>
</dbReference>
<dbReference type="InterPro" id="IPR012340">
    <property type="entry name" value="NA-bd_OB-fold"/>
</dbReference>
<dbReference type="PROSITE" id="PS50126">
    <property type="entry name" value="S1"/>
    <property type="match status" value="1"/>
</dbReference>
<dbReference type="InterPro" id="IPR004476">
    <property type="entry name" value="RNase_II/RNase_R"/>
</dbReference>
<gene>
    <name evidence="8 11" type="primary">rnr</name>
    <name evidence="11" type="ORF">ACFQGP_05480</name>
</gene>
<dbReference type="InterPro" id="IPR013223">
    <property type="entry name" value="RNase_B_OB_dom"/>
</dbReference>
<dbReference type="InterPro" id="IPR040476">
    <property type="entry name" value="CSD2"/>
</dbReference>
<dbReference type="SUPFAM" id="SSF50249">
    <property type="entry name" value="Nucleic acid-binding proteins"/>
    <property type="match status" value="4"/>
</dbReference>
<dbReference type="InterPro" id="IPR003029">
    <property type="entry name" value="S1_domain"/>
</dbReference>
<dbReference type="PANTHER" id="PTHR23355:SF9">
    <property type="entry name" value="DIS3-LIKE EXONUCLEASE 2"/>
    <property type="match status" value="1"/>
</dbReference>
<dbReference type="InterPro" id="IPR022966">
    <property type="entry name" value="RNase_II/R_CS"/>
</dbReference>
<name>A0ABW1RBC2_9LACO</name>
<accession>A0ABW1RBC2</accession>
<evidence type="ECO:0000256" key="9">
    <source>
        <dbReference type="SAM" id="MobiDB-lite"/>
    </source>
</evidence>
<evidence type="ECO:0000256" key="5">
    <source>
        <dbReference type="ARBA" id="ARBA00022801"/>
    </source>
</evidence>
<dbReference type="InterPro" id="IPR050180">
    <property type="entry name" value="RNR_Ribonuclease"/>
</dbReference>
<keyword evidence="3 8" id="KW-0963">Cytoplasm</keyword>
<feature type="domain" description="S1 motif" evidence="10">
    <location>
        <begin position="640"/>
        <end position="720"/>
    </location>
</feature>
<dbReference type="NCBIfam" id="TIGR02063">
    <property type="entry name" value="RNase_R"/>
    <property type="match status" value="1"/>
</dbReference>
<evidence type="ECO:0000313" key="11">
    <source>
        <dbReference type="EMBL" id="MFC6170033.1"/>
    </source>
</evidence>
<protein>
    <recommendedName>
        <fullName evidence="8">Ribonuclease R</fullName>
        <shortName evidence="8">RNase R</shortName>
        <ecNumber evidence="8">3.1.13.1</ecNumber>
    </recommendedName>
</protein>
<feature type="region of interest" description="Disordered" evidence="9">
    <location>
        <begin position="716"/>
        <end position="851"/>
    </location>
</feature>
<dbReference type="Pfam" id="PF17876">
    <property type="entry name" value="CSD2"/>
    <property type="match status" value="1"/>
</dbReference>
<comment type="subcellular location">
    <subcellularLocation>
        <location evidence="2 8">Cytoplasm</location>
    </subcellularLocation>
</comment>
<feature type="compositionally biased region" description="Low complexity" evidence="9">
    <location>
        <begin position="740"/>
        <end position="765"/>
    </location>
</feature>
<comment type="caution">
    <text evidence="11">The sequence shown here is derived from an EMBL/GenBank/DDBJ whole genome shotgun (WGS) entry which is preliminary data.</text>
</comment>
<dbReference type="Proteomes" id="UP001596289">
    <property type="component" value="Unassembled WGS sequence"/>
</dbReference>
<proteinExistence type="inferred from homology"/>
<evidence type="ECO:0000256" key="2">
    <source>
        <dbReference type="ARBA" id="ARBA00004496"/>
    </source>
</evidence>
<dbReference type="InterPro" id="IPR011805">
    <property type="entry name" value="RNase_R"/>
</dbReference>
<dbReference type="HAMAP" id="MF_01895">
    <property type="entry name" value="RNase_R"/>
    <property type="match status" value="1"/>
</dbReference>
<dbReference type="PANTHER" id="PTHR23355">
    <property type="entry name" value="RIBONUCLEASE"/>
    <property type="match status" value="1"/>
</dbReference>
<evidence type="ECO:0000256" key="4">
    <source>
        <dbReference type="ARBA" id="ARBA00022722"/>
    </source>
</evidence>
<dbReference type="CDD" id="cd04471">
    <property type="entry name" value="S1_RNase_R"/>
    <property type="match status" value="1"/>
</dbReference>
<comment type="catalytic activity">
    <reaction evidence="1 8">
        <text>Exonucleolytic cleavage in the 3'- to 5'-direction to yield nucleoside 5'-phosphates.</text>
        <dbReference type="EC" id="3.1.13.1"/>
    </reaction>
</comment>
<comment type="similarity">
    <text evidence="8">Belongs to the RNR ribonuclease family. RNase R subfamily.</text>
</comment>
<keyword evidence="6 8" id="KW-0269">Exonuclease</keyword>
<reference evidence="12" key="1">
    <citation type="journal article" date="2019" name="Int. J. Syst. Evol. Microbiol.">
        <title>The Global Catalogue of Microorganisms (GCM) 10K type strain sequencing project: providing services to taxonomists for standard genome sequencing and annotation.</title>
        <authorList>
            <consortium name="The Broad Institute Genomics Platform"/>
            <consortium name="The Broad Institute Genome Sequencing Center for Infectious Disease"/>
            <person name="Wu L."/>
            <person name="Ma J."/>
        </authorList>
    </citation>
    <scope>NUCLEOTIDE SEQUENCE [LARGE SCALE GENOMIC DNA]</scope>
    <source>
        <strain evidence="12">CCM 8904</strain>
    </source>
</reference>
<dbReference type="PROSITE" id="PS01175">
    <property type="entry name" value="RIBONUCLEASE_II"/>
    <property type="match status" value="1"/>
</dbReference>
<dbReference type="Pfam" id="PF00575">
    <property type="entry name" value="S1"/>
    <property type="match status" value="1"/>
</dbReference>
<evidence type="ECO:0000256" key="3">
    <source>
        <dbReference type="ARBA" id="ARBA00022490"/>
    </source>
</evidence>
<keyword evidence="4 8" id="KW-0540">Nuclease</keyword>